<dbReference type="AlphaFoldDB" id="A0A2C7YTV7"/>
<reference evidence="2 3" key="1">
    <citation type="submission" date="2016-09" db="EMBL/GenBank/DDBJ databases">
        <authorList>
            <person name="Laine KS P."/>
        </authorList>
    </citation>
    <scope>NUCLEOTIDE SEQUENCE [LARGE SCALE GENOMIC DNA]</scope>
    <source>
        <strain evidence="2">PFRJS-23</strain>
    </source>
</reference>
<organism evidence="2 3">
    <name type="scientific">Propionibacterium freudenreichii</name>
    <dbReference type="NCBI Taxonomy" id="1744"/>
    <lineage>
        <taxon>Bacteria</taxon>
        <taxon>Bacillati</taxon>
        <taxon>Actinomycetota</taxon>
        <taxon>Actinomycetes</taxon>
        <taxon>Propionibacteriales</taxon>
        <taxon>Propionibacteriaceae</taxon>
        <taxon>Propionibacterium</taxon>
    </lineage>
</organism>
<protein>
    <submittedName>
        <fullName evidence="2">Uncharacterized protein</fullName>
    </submittedName>
</protein>
<evidence type="ECO:0000313" key="3">
    <source>
        <dbReference type="Proteomes" id="UP000250080"/>
    </source>
</evidence>
<name>A0A2C7YTV7_9ACTN</name>
<gene>
    <name evidence="2" type="ORF">PFR_JS23_1615</name>
</gene>
<dbReference type="EMBL" id="LT618793">
    <property type="protein sequence ID" value="SCQ80269.1"/>
    <property type="molecule type" value="Genomic_DNA"/>
</dbReference>
<feature type="region of interest" description="Disordered" evidence="1">
    <location>
        <begin position="1"/>
        <end position="50"/>
    </location>
</feature>
<evidence type="ECO:0000313" key="2">
    <source>
        <dbReference type="EMBL" id="SCQ80269.1"/>
    </source>
</evidence>
<sequence>MAHRGANAALQPRQRFIGTNGTSLAGATDKTDAPAPLGGGVGASGPASGVGHSHSMVAGGLLVTSSTTRFTSGHWLVMRVLIFSSRS</sequence>
<dbReference type="Proteomes" id="UP000250080">
    <property type="component" value="Chromosome I"/>
</dbReference>
<proteinExistence type="predicted"/>
<evidence type="ECO:0000256" key="1">
    <source>
        <dbReference type="SAM" id="MobiDB-lite"/>
    </source>
</evidence>
<accession>A0A2C7YTV7</accession>